<reference evidence="2 3" key="1">
    <citation type="journal article" date="2022" name="Allergy">
        <title>Genome assembly and annotation of Periplaneta americana reveal a comprehensive cockroach allergen profile.</title>
        <authorList>
            <person name="Wang L."/>
            <person name="Xiong Q."/>
            <person name="Saelim N."/>
            <person name="Wang L."/>
            <person name="Nong W."/>
            <person name="Wan A.T."/>
            <person name="Shi M."/>
            <person name="Liu X."/>
            <person name="Cao Q."/>
            <person name="Hui J.H.L."/>
            <person name="Sookrung N."/>
            <person name="Leung T.F."/>
            <person name="Tungtrongchitr A."/>
            <person name="Tsui S.K.W."/>
        </authorList>
    </citation>
    <scope>NUCLEOTIDE SEQUENCE [LARGE SCALE GENOMIC DNA]</scope>
    <source>
        <strain evidence="2">PWHHKU_190912</strain>
    </source>
</reference>
<sequence length="186" mass="21767">MLRPPSTPGKRSGFNTYSSNPIDLLPIGQNQFYPESILEHTSIKHKFYRDTVKILAKYRTSTYDSIRQIILASYKILAVAIGLLRIHAVSFIQRRSCEFAVQSSMASFGMIINTIECVTAFIAYCCYYSFYTQSVRLHNVRGDRHEGHMQHKYIFRNSSHSCHYRRYRTYRFLDSRLDDKSFSTEC</sequence>
<organism evidence="2 3">
    <name type="scientific">Periplaneta americana</name>
    <name type="common">American cockroach</name>
    <name type="synonym">Blatta americana</name>
    <dbReference type="NCBI Taxonomy" id="6978"/>
    <lineage>
        <taxon>Eukaryota</taxon>
        <taxon>Metazoa</taxon>
        <taxon>Ecdysozoa</taxon>
        <taxon>Arthropoda</taxon>
        <taxon>Hexapoda</taxon>
        <taxon>Insecta</taxon>
        <taxon>Pterygota</taxon>
        <taxon>Neoptera</taxon>
        <taxon>Polyneoptera</taxon>
        <taxon>Dictyoptera</taxon>
        <taxon>Blattodea</taxon>
        <taxon>Blattoidea</taxon>
        <taxon>Blattidae</taxon>
        <taxon>Blattinae</taxon>
        <taxon>Periplaneta</taxon>
    </lineage>
</organism>
<dbReference type="EMBL" id="JAJSOF020000040">
    <property type="protein sequence ID" value="KAJ4426498.1"/>
    <property type="molecule type" value="Genomic_DNA"/>
</dbReference>
<feature type="transmembrane region" description="Helical" evidence="1">
    <location>
        <begin position="69"/>
        <end position="88"/>
    </location>
</feature>
<evidence type="ECO:0000313" key="3">
    <source>
        <dbReference type="Proteomes" id="UP001148838"/>
    </source>
</evidence>
<keyword evidence="1" id="KW-0812">Transmembrane</keyword>
<name>A0ABQ8RXV1_PERAM</name>
<proteinExistence type="predicted"/>
<evidence type="ECO:0000256" key="1">
    <source>
        <dbReference type="SAM" id="Phobius"/>
    </source>
</evidence>
<keyword evidence="1" id="KW-0472">Membrane</keyword>
<dbReference type="Proteomes" id="UP001148838">
    <property type="component" value="Unassembled WGS sequence"/>
</dbReference>
<feature type="transmembrane region" description="Helical" evidence="1">
    <location>
        <begin position="108"/>
        <end position="131"/>
    </location>
</feature>
<accession>A0ABQ8RXV1</accession>
<protein>
    <submittedName>
        <fullName evidence="2">Uncharacterized protein</fullName>
    </submittedName>
</protein>
<comment type="caution">
    <text evidence="2">The sequence shown here is derived from an EMBL/GenBank/DDBJ whole genome shotgun (WGS) entry which is preliminary data.</text>
</comment>
<keyword evidence="1" id="KW-1133">Transmembrane helix</keyword>
<keyword evidence="3" id="KW-1185">Reference proteome</keyword>
<evidence type="ECO:0000313" key="2">
    <source>
        <dbReference type="EMBL" id="KAJ4426498.1"/>
    </source>
</evidence>
<gene>
    <name evidence="2" type="ORF">ANN_27312</name>
</gene>